<organism evidence="2 3">
    <name type="scientific">Phytophthora lilii</name>
    <dbReference type="NCBI Taxonomy" id="2077276"/>
    <lineage>
        <taxon>Eukaryota</taxon>
        <taxon>Sar</taxon>
        <taxon>Stramenopiles</taxon>
        <taxon>Oomycota</taxon>
        <taxon>Peronosporomycetes</taxon>
        <taxon>Peronosporales</taxon>
        <taxon>Peronosporaceae</taxon>
        <taxon>Phytophthora</taxon>
    </lineage>
</organism>
<evidence type="ECO:0000256" key="1">
    <source>
        <dbReference type="SAM" id="MobiDB-lite"/>
    </source>
</evidence>
<gene>
    <name evidence="2" type="ORF">Plil01_000769000</name>
</gene>
<evidence type="ECO:0000313" key="3">
    <source>
        <dbReference type="Proteomes" id="UP001165083"/>
    </source>
</evidence>
<comment type="caution">
    <text evidence="2">The sequence shown here is derived from an EMBL/GenBank/DDBJ whole genome shotgun (WGS) entry which is preliminary data.</text>
</comment>
<dbReference type="EMBL" id="BSXW01000359">
    <property type="protein sequence ID" value="GMF19951.1"/>
    <property type="molecule type" value="Genomic_DNA"/>
</dbReference>
<reference evidence="2" key="1">
    <citation type="submission" date="2023-04" db="EMBL/GenBank/DDBJ databases">
        <title>Phytophthora lilii NBRC 32176.</title>
        <authorList>
            <person name="Ichikawa N."/>
            <person name="Sato H."/>
            <person name="Tonouchi N."/>
        </authorList>
    </citation>
    <scope>NUCLEOTIDE SEQUENCE</scope>
    <source>
        <strain evidence="2">NBRC 32176</strain>
    </source>
</reference>
<proteinExistence type="predicted"/>
<name>A0A9W6TU80_9STRA</name>
<accession>A0A9W6TU80</accession>
<dbReference type="Proteomes" id="UP001165083">
    <property type="component" value="Unassembled WGS sequence"/>
</dbReference>
<dbReference type="AlphaFoldDB" id="A0A9W6TU80"/>
<sequence length="245" mass="27863">MLSKWVKQGVSADEAYNLLKIGDVSDNVLGSTQFASLVKYVDEFNAKNSGSRMPIYNTLNKKFGLQRTAQMIYEALAQPNTRRLGERLQVEQLHSWMKNGILVDEAYKLLKLEACRTTSLKVDTFGFLVKVLDDARTDSRTRAIAQKFQTEYLKSLQDEGNSADEVFKMFGLNKRSFGLLDGSGFSTWTKYVKLVNKENPDATMTQVLRNNYDQERLTKLLERGKTQPESEPLLNGNKVARLTKK</sequence>
<evidence type="ECO:0000313" key="2">
    <source>
        <dbReference type="EMBL" id="GMF19951.1"/>
    </source>
</evidence>
<dbReference type="OrthoDB" id="128648at2759"/>
<keyword evidence="3" id="KW-1185">Reference proteome</keyword>
<protein>
    <submittedName>
        <fullName evidence="2">Unnamed protein product</fullName>
    </submittedName>
</protein>
<feature type="region of interest" description="Disordered" evidence="1">
    <location>
        <begin position="223"/>
        <end position="245"/>
    </location>
</feature>